<feature type="region of interest" description="Disordered" evidence="1">
    <location>
        <begin position="203"/>
        <end position="243"/>
    </location>
</feature>
<evidence type="ECO:0000256" key="1">
    <source>
        <dbReference type="SAM" id="MobiDB-lite"/>
    </source>
</evidence>
<feature type="region of interest" description="Disordered" evidence="1">
    <location>
        <begin position="149"/>
        <end position="185"/>
    </location>
</feature>
<dbReference type="EMBL" id="JBEDUW010000001">
    <property type="protein sequence ID" value="KAK9951023.1"/>
    <property type="molecule type" value="Genomic_DNA"/>
</dbReference>
<feature type="compositionally biased region" description="Polar residues" evidence="1">
    <location>
        <begin position="156"/>
        <end position="178"/>
    </location>
</feature>
<dbReference type="AlphaFoldDB" id="A0AAW1YR59"/>
<feature type="compositionally biased region" description="Basic and acidic residues" evidence="1">
    <location>
        <begin position="219"/>
        <end position="232"/>
    </location>
</feature>
<reference evidence="2 3" key="1">
    <citation type="journal article" date="2023" name="G3 (Bethesda)">
        <title>A chromosome-length genome assembly and annotation of blackberry (Rubus argutus, cv. 'Hillquist').</title>
        <authorList>
            <person name="Bruna T."/>
            <person name="Aryal R."/>
            <person name="Dudchenko O."/>
            <person name="Sargent D.J."/>
            <person name="Mead D."/>
            <person name="Buti M."/>
            <person name="Cavallini A."/>
            <person name="Hytonen T."/>
            <person name="Andres J."/>
            <person name="Pham M."/>
            <person name="Weisz D."/>
            <person name="Mascagni F."/>
            <person name="Usai G."/>
            <person name="Natali L."/>
            <person name="Bassil N."/>
            <person name="Fernandez G.E."/>
            <person name="Lomsadze A."/>
            <person name="Armour M."/>
            <person name="Olukolu B."/>
            <person name="Poorten T."/>
            <person name="Britton C."/>
            <person name="Davik J."/>
            <person name="Ashrafi H."/>
            <person name="Aiden E.L."/>
            <person name="Borodovsky M."/>
            <person name="Worthington M."/>
        </authorList>
    </citation>
    <scope>NUCLEOTIDE SEQUENCE [LARGE SCALE GENOMIC DNA]</scope>
    <source>
        <strain evidence="2">PI 553951</strain>
    </source>
</reference>
<dbReference type="Proteomes" id="UP001457282">
    <property type="component" value="Unassembled WGS sequence"/>
</dbReference>
<feature type="compositionally biased region" description="Acidic residues" evidence="1">
    <location>
        <begin position="67"/>
        <end position="78"/>
    </location>
</feature>
<feature type="region of interest" description="Disordered" evidence="1">
    <location>
        <begin position="62"/>
        <end position="137"/>
    </location>
</feature>
<evidence type="ECO:0000313" key="3">
    <source>
        <dbReference type="Proteomes" id="UP001457282"/>
    </source>
</evidence>
<feature type="compositionally biased region" description="Basic and acidic residues" evidence="1">
    <location>
        <begin position="84"/>
        <end position="101"/>
    </location>
</feature>
<name>A0AAW1YR59_RUBAR</name>
<gene>
    <name evidence="2" type="ORF">M0R45_006485</name>
</gene>
<organism evidence="2 3">
    <name type="scientific">Rubus argutus</name>
    <name type="common">Southern blackberry</name>
    <dbReference type="NCBI Taxonomy" id="59490"/>
    <lineage>
        <taxon>Eukaryota</taxon>
        <taxon>Viridiplantae</taxon>
        <taxon>Streptophyta</taxon>
        <taxon>Embryophyta</taxon>
        <taxon>Tracheophyta</taxon>
        <taxon>Spermatophyta</taxon>
        <taxon>Magnoliopsida</taxon>
        <taxon>eudicotyledons</taxon>
        <taxon>Gunneridae</taxon>
        <taxon>Pentapetalae</taxon>
        <taxon>rosids</taxon>
        <taxon>fabids</taxon>
        <taxon>Rosales</taxon>
        <taxon>Rosaceae</taxon>
        <taxon>Rosoideae</taxon>
        <taxon>Rosoideae incertae sedis</taxon>
        <taxon>Rubus</taxon>
    </lineage>
</organism>
<evidence type="ECO:0000313" key="2">
    <source>
        <dbReference type="EMBL" id="KAK9951023.1"/>
    </source>
</evidence>
<sequence length="243" mass="26860">MSVNRTTKLFDSYHQPIGLDLSRERLATRVVEIEGDFYRFIHCEHLFAESLKEKPRFEEFESISRDEELEGEGSDTESELARGTSEEEFLKVKKMDVRDFTSRQPPSRKAKKQKLEKPMTSNGNVGSSSQVSQRQLANSLVEVQASAKEMPRGNIPHTSIFSLPSHPTSTVSLASDTSMPPPPPLKALTMNFRKGDNSFVAEDEPLLSNESAATAVVRDGGERKGRQEEKSDGAVGKNGGGTT</sequence>
<accession>A0AAW1YR59</accession>
<protein>
    <submittedName>
        <fullName evidence="2">Uncharacterized protein</fullName>
    </submittedName>
</protein>
<keyword evidence="3" id="KW-1185">Reference proteome</keyword>
<proteinExistence type="predicted"/>
<comment type="caution">
    <text evidence="2">The sequence shown here is derived from an EMBL/GenBank/DDBJ whole genome shotgun (WGS) entry which is preliminary data.</text>
</comment>
<feature type="compositionally biased region" description="Low complexity" evidence="1">
    <location>
        <begin position="121"/>
        <end position="133"/>
    </location>
</feature>